<dbReference type="AlphaFoldDB" id="A0A6A5M466"/>
<sequence length="1016" mass="114224">MKPTKDKDNNRCITLHIQTLHHRLLHELNLGTRYFDEKTNRWKWQCANIEVQKNVLRSINAFLDSISGDARAARHTIIKESVADVFGAVLWILQSKNGTLLSMASDVALKLVSVLPNSMLQSHILDLVCCLSSLLSSHQIEVAIPCATALNLLISNLSATSEKAVMEALKETGTVICVVEKIKDFTEGVKKIEYFEEMVSLLSTILQRWPPSRFPVWNDAKLVKALANIHTRNDNSTKVVLLKFYTSLALCDSVARKLIDGGQIFLQLAVHAMGKSNPHIVRAEGFRLTQCLLTSEVDLSKAMDLCGEAIVDAIICGMKETVLSSKKNGNNYGSLLVEACQLALITRWSGDHHIRFWKQGIDRVLLNLLVKTIPDQSTEHVLSLEKQISMAKEGLKANYHLGLRSHLWDILGWLAIHCGETFNPYTHGSELHINLLITCACLTFVDTIQKWGRICQTDDDNFQSEPVSRAVLMMVYSPCNYISSHTRFLLSDLLKENGIPYLKNLLHTLDYTSSLASYGSSDKLQLAIILIGLTCLSSLTECQRCILKSKGIKAVVLIVKRCLSDDIHVERSSFAPHPHTTFHGRSCCRNDKEWEGSNVLLFYGLWYIAEYVHQCGLSEENSSKFTRDVTYIKAHLVSKLQKICSSASSSPGVRWYVSYILSYFGCYGFPNELAERFGKCLHEGEYADLRLIVANGNPVSAHGVILAVRCPSLLPPEVLPGSKSSKGVKYKVVGETMREVRLSAHVDYETLALLLEYVYLGYLHAGEETVKKLKILAKRCNLKPLLRMLYRQCPKWGTPFPSSDLSSSLDSAGSCFSDVILEAKPNKLVEWTCSICSHSVPHLHVHKVILQSGCDYLQGLFGSGMQESHSQVLKVDISWEALIKLVKLFYSNELPNPPSGCLWDNMNDEEKLFHLQPYLELCWLADYWICENMQEACWKVIMFCLDSTKQLSIKIIKMAYNLSLWKLVDIAANLIAPSYSQLRDSGELQEFDDVIVHLIYSASIRRLTQEGGNCFR</sequence>
<dbReference type="InterPro" id="IPR011989">
    <property type="entry name" value="ARM-like"/>
</dbReference>
<dbReference type="EMBL" id="WOCE01000025">
    <property type="protein sequence ID" value="KAE9585062.1"/>
    <property type="molecule type" value="Genomic_DNA"/>
</dbReference>
<dbReference type="GO" id="GO:0012505">
    <property type="term" value="C:endomembrane system"/>
    <property type="evidence" value="ECO:0007669"/>
    <property type="project" value="UniProtKB-SubCell"/>
</dbReference>
<comment type="pathway">
    <text evidence="2">Protein modification; protein ubiquitination.</text>
</comment>
<dbReference type="SUPFAM" id="SSF54695">
    <property type="entry name" value="POZ domain"/>
    <property type="match status" value="2"/>
</dbReference>
<keyword evidence="4" id="KW-1185">Reference proteome</keyword>
<dbReference type="InterPro" id="IPR016024">
    <property type="entry name" value="ARM-type_fold"/>
</dbReference>
<reference evidence="4" key="1">
    <citation type="journal article" date="2020" name="Nat. Commun.">
        <title>Genome sequence of the cluster root forming white lupin.</title>
        <authorList>
            <person name="Hufnagel B."/>
            <person name="Marques A."/>
            <person name="Soriano A."/>
            <person name="Marques L."/>
            <person name="Divol F."/>
            <person name="Doumas P."/>
            <person name="Sallet E."/>
            <person name="Mancinotti D."/>
            <person name="Carrere S."/>
            <person name="Marande W."/>
            <person name="Arribat S."/>
            <person name="Keller J."/>
            <person name="Huneau C."/>
            <person name="Blein T."/>
            <person name="Aime D."/>
            <person name="Laguerre M."/>
            <person name="Taylor J."/>
            <person name="Schubert V."/>
            <person name="Nelson M."/>
            <person name="Geu-Flores F."/>
            <person name="Crespi M."/>
            <person name="Gallardo-Guerrero K."/>
            <person name="Delaux P.-M."/>
            <person name="Salse J."/>
            <person name="Berges H."/>
            <person name="Guyot R."/>
            <person name="Gouzy J."/>
            <person name="Peret B."/>
        </authorList>
    </citation>
    <scope>NUCLEOTIDE SEQUENCE [LARGE SCALE GENOMIC DNA]</scope>
    <source>
        <strain evidence="4">cv. Amiga</strain>
    </source>
</reference>
<dbReference type="Gene3D" id="1.25.10.10">
    <property type="entry name" value="Leucine-rich Repeat Variant"/>
    <property type="match status" value="1"/>
</dbReference>
<evidence type="ECO:0000256" key="2">
    <source>
        <dbReference type="ARBA" id="ARBA00004906"/>
    </source>
</evidence>
<dbReference type="InterPro" id="IPR011333">
    <property type="entry name" value="SKP1/BTB/POZ_sf"/>
</dbReference>
<name>A0A6A5M466_LUPAL</name>
<comment type="caution">
    <text evidence="3">The sequence shown here is derived from an EMBL/GenBank/DDBJ whole genome shotgun (WGS) entry which is preliminary data.</text>
</comment>
<gene>
    <name evidence="3" type="ORF">Lalb_Chr25g0285011</name>
</gene>
<protein>
    <submittedName>
        <fullName evidence="3">Putative chromatin remodeling &amp; transcription regulator BTB-POZ family</fullName>
    </submittedName>
</protein>
<dbReference type="Proteomes" id="UP000447434">
    <property type="component" value="Chromosome 25"/>
</dbReference>
<dbReference type="PROSITE" id="PS50097">
    <property type="entry name" value="BTB"/>
    <property type="match status" value="2"/>
</dbReference>
<evidence type="ECO:0000313" key="4">
    <source>
        <dbReference type="Proteomes" id="UP000447434"/>
    </source>
</evidence>
<dbReference type="InterPro" id="IPR059007">
    <property type="entry name" value="ARM_At1g04390"/>
</dbReference>
<dbReference type="Gene3D" id="3.30.710.10">
    <property type="entry name" value="Potassium Channel Kv1.1, Chain A"/>
    <property type="match status" value="2"/>
</dbReference>
<dbReference type="PANTHER" id="PTHR35918:SF1">
    <property type="entry name" value="BTB DOMAIN-CONTAINING PROTEIN"/>
    <property type="match status" value="1"/>
</dbReference>
<dbReference type="CDD" id="cd18186">
    <property type="entry name" value="BTB_POZ_ZBTB_KLHL-like"/>
    <property type="match status" value="1"/>
</dbReference>
<dbReference type="PANTHER" id="PTHR35918">
    <property type="entry name" value="OS06G0674800 PROTEIN"/>
    <property type="match status" value="1"/>
</dbReference>
<dbReference type="InterPro" id="IPR044953">
    <property type="entry name" value="At1g04390-like"/>
</dbReference>
<dbReference type="Pfam" id="PF00651">
    <property type="entry name" value="BTB"/>
    <property type="match status" value="1"/>
</dbReference>
<evidence type="ECO:0000256" key="1">
    <source>
        <dbReference type="ARBA" id="ARBA00004184"/>
    </source>
</evidence>
<evidence type="ECO:0000313" key="3">
    <source>
        <dbReference type="EMBL" id="KAE9585062.1"/>
    </source>
</evidence>
<dbReference type="OrthoDB" id="418748at2759"/>
<dbReference type="SMART" id="SM00225">
    <property type="entry name" value="BTB"/>
    <property type="match status" value="2"/>
</dbReference>
<dbReference type="Pfam" id="PF26522">
    <property type="entry name" value="ARM_6"/>
    <property type="match status" value="1"/>
</dbReference>
<organism evidence="3 4">
    <name type="scientific">Lupinus albus</name>
    <name type="common">White lupine</name>
    <name type="synonym">Lupinus termis</name>
    <dbReference type="NCBI Taxonomy" id="3870"/>
    <lineage>
        <taxon>Eukaryota</taxon>
        <taxon>Viridiplantae</taxon>
        <taxon>Streptophyta</taxon>
        <taxon>Embryophyta</taxon>
        <taxon>Tracheophyta</taxon>
        <taxon>Spermatophyta</taxon>
        <taxon>Magnoliopsida</taxon>
        <taxon>eudicotyledons</taxon>
        <taxon>Gunneridae</taxon>
        <taxon>Pentapetalae</taxon>
        <taxon>rosids</taxon>
        <taxon>fabids</taxon>
        <taxon>Fabales</taxon>
        <taxon>Fabaceae</taxon>
        <taxon>Papilionoideae</taxon>
        <taxon>50 kb inversion clade</taxon>
        <taxon>genistoids sensu lato</taxon>
        <taxon>core genistoids</taxon>
        <taxon>Genisteae</taxon>
        <taxon>Lupinus</taxon>
    </lineage>
</organism>
<comment type="subcellular location">
    <subcellularLocation>
        <location evidence="1">Endomembrane system</location>
        <topology evidence="1">Peripheral membrane protein</topology>
    </subcellularLocation>
</comment>
<dbReference type="SUPFAM" id="SSF48371">
    <property type="entry name" value="ARM repeat"/>
    <property type="match status" value="1"/>
</dbReference>
<proteinExistence type="predicted"/>
<accession>A0A6A5M466</accession>
<dbReference type="InterPro" id="IPR000210">
    <property type="entry name" value="BTB/POZ_dom"/>
</dbReference>